<dbReference type="EMBL" id="AWSO01001343">
    <property type="protein sequence ID" value="ESK84261.1"/>
    <property type="molecule type" value="Genomic_DNA"/>
</dbReference>
<dbReference type="HOGENOM" id="CLU_1115997_0_0_1"/>
<protein>
    <submittedName>
        <fullName evidence="3">Uncharacterized protein</fullName>
    </submittedName>
</protein>
<accession>V2WUQ0</accession>
<proteinExistence type="predicted"/>
<gene>
    <name evidence="3" type="ORF">Moror_3783</name>
</gene>
<keyword evidence="4" id="KW-1185">Reference proteome</keyword>
<dbReference type="AlphaFoldDB" id="V2WUQ0"/>
<keyword evidence="1" id="KW-0175">Coiled coil</keyword>
<reference evidence="3 4" key="1">
    <citation type="journal article" date="2014" name="BMC Genomics">
        <title>Genome and secretome analysis of the hemibiotrophic fungal pathogen, Moniliophthora roreri, which causes frosty pod rot disease of cacao: mechanisms of the biotrophic and necrotrophic phases.</title>
        <authorList>
            <person name="Meinhardt L.W."/>
            <person name="Costa G.G.L."/>
            <person name="Thomazella D.P.T."/>
            <person name="Teixeira P.J.P.L."/>
            <person name="Carazzolle M.F."/>
            <person name="Schuster S.C."/>
            <person name="Carlson J.E."/>
            <person name="Guiltinan M.J."/>
            <person name="Mieczkowski P."/>
            <person name="Farmer A."/>
            <person name="Ramaraj T."/>
            <person name="Crozier J."/>
            <person name="Davis R.E."/>
            <person name="Shao J."/>
            <person name="Melnick R.L."/>
            <person name="Pereira G.A.G."/>
            <person name="Bailey B.A."/>
        </authorList>
    </citation>
    <scope>NUCLEOTIDE SEQUENCE [LARGE SCALE GENOMIC DNA]</scope>
    <source>
        <strain evidence="3 4">MCA 2997</strain>
    </source>
</reference>
<feature type="region of interest" description="Disordered" evidence="2">
    <location>
        <begin position="1"/>
        <end position="55"/>
    </location>
</feature>
<name>V2WUQ0_MONRO</name>
<feature type="compositionally biased region" description="Low complexity" evidence="2">
    <location>
        <begin position="21"/>
        <end position="31"/>
    </location>
</feature>
<comment type="caution">
    <text evidence="3">The sequence shown here is derived from an EMBL/GenBank/DDBJ whole genome shotgun (WGS) entry which is preliminary data.</text>
</comment>
<feature type="compositionally biased region" description="Low complexity" evidence="2">
    <location>
        <begin position="85"/>
        <end position="103"/>
    </location>
</feature>
<evidence type="ECO:0000256" key="1">
    <source>
        <dbReference type="SAM" id="Coils"/>
    </source>
</evidence>
<feature type="region of interest" description="Disordered" evidence="2">
    <location>
        <begin position="85"/>
        <end position="129"/>
    </location>
</feature>
<feature type="coiled-coil region" evidence="1">
    <location>
        <begin position="142"/>
        <end position="224"/>
    </location>
</feature>
<sequence>MCGPGSIPVGSHRLPKRSSRTDATSDSPSSSKRPKSNTESEVVVLNSRPLKTFGRKTRSAIEEVMSSNPIQDVQSLEIKQELITLSSSSSSSASTGLSGSTTAESPTPPNQAPQPACNDSDPTPVPNINPLSRFASMQDETMNFVKAVLVELEETKEKLKNTTEQLCDTEGENERLKEKLAQAEEQEQELTSQVIGLTQQVQRTRELEKQVKELQMVATQSKEDLVGFLNGLKGGLPMLERFVHSIAAP</sequence>
<evidence type="ECO:0000256" key="2">
    <source>
        <dbReference type="SAM" id="MobiDB-lite"/>
    </source>
</evidence>
<organism evidence="3 4">
    <name type="scientific">Moniliophthora roreri (strain MCA 2997)</name>
    <name type="common">Cocoa frosty pod rot fungus</name>
    <name type="synonym">Crinipellis roreri</name>
    <dbReference type="NCBI Taxonomy" id="1381753"/>
    <lineage>
        <taxon>Eukaryota</taxon>
        <taxon>Fungi</taxon>
        <taxon>Dikarya</taxon>
        <taxon>Basidiomycota</taxon>
        <taxon>Agaricomycotina</taxon>
        <taxon>Agaricomycetes</taxon>
        <taxon>Agaricomycetidae</taxon>
        <taxon>Agaricales</taxon>
        <taxon>Marasmiineae</taxon>
        <taxon>Marasmiaceae</taxon>
        <taxon>Moniliophthora</taxon>
    </lineage>
</organism>
<evidence type="ECO:0000313" key="3">
    <source>
        <dbReference type="EMBL" id="ESK84261.1"/>
    </source>
</evidence>
<dbReference type="KEGG" id="mrr:Moror_3783"/>
<dbReference type="Proteomes" id="UP000017559">
    <property type="component" value="Unassembled WGS sequence"/>
</dbReference>
<evidence type="ECO:0000313" key="4">
    <source>
        <dbReference type="Proteomes" id="UP000017559"/>
    </source>
</evidence>